<comment type="caution">
    <text evidence="1">The sequence shown here is derived from an EMBL/GenBank/DDBJ whole genome shotgun (WGS) entry which is preliminary data.</text>
</comment>
<sequence>MASLITLTGEYRWISGQSAPQTKTPVGSFVSLNITSHSTDVFGNLILKMGTVLTFVYFWSSPNKFELIGIPNSFRIWTKIMPVGESNLRMVFFAVAYQAQSNIQSCGIQTAPALVRIVNALIHAPVARIDERADGEVAVAVIAGELSLTRKNVQKLVRQRFENKGFAAHTGSTMGQRYGKPHLPSGISPPTPFIYKGYLKDIASATIQCTTSIVEPPPRAIWGNDPSQGSKQRRKAIHRCVYMFTLHIDEPPSAHFAARFPVPQLQPASKWNPKIIVIVKCQAKIHHHDDLQMICKPSADRLQMSLMVSET</sequence>
<keyword evidence="2" id="KW-1185">Reference proteome</keyword>
<dbReference type="AlphaFoldDB" id="A0AAD6ZTF3"/>
<evidence type="ECO:0000313" key="2">
    <source>
        <dbReference type="Proteomes" id="UP001218218"/>
    </source>
</evidence>
<dbReference type="EMBL" id="JARIHO010000030">
    <property type="protein sequence ID" value="KAJ7336785.1"/>
    <property type="molecule type" value="Genomic_DNA"/>
</dbReference>
<dbReference type="Proteomes" id="UP001218218">
    <property type="component" value="Unassembled WGS sequence"/>
</dbReference>
<organism evidence="1 2">
    <name type="scientific">Mycena albidolilacea</name>
    <dbReference type="NCBI Taxonomy" id="1033008"/>
    <lineage>
        <taxon>Eukaryota</taxon>
        <taxon>Fungi</taxon>
        <taxon>Dikarya</taxon>
        <taxon>Basidiomycota</taxon>
        <taxon>Agaricomycotina</taxon>
        <taxon>Agaricomycetes</taxon>
        <taxon>Agaricomycetidae</taxon>
        <taxon>Agaricales</taxon>
        <taxon>Marasmiineae</taxon>
        <taxon>Mycenaceae</taxon>
        <taxon>Mycena</taxon>
    </lineage>
</organism>
<name>A0AAD6ZTF3_9AGAR</name>
<proteinExistence type="predicted"/>
<accession>A0AAD6ZTF3</accession>
<evidence type="ECO:0000313" key="1">
    <source>
        <dbReference type="EMBL" id="KAJ7336785.1"/>
    </source>
</evidence>
<reference evidence="1" key="1">
    <citation type="submission" date="2023-03" db="EMBL/GenBank/DDBJ databases">
        <title>Massive genome expansion in bonnet fungi (Mycena s.s.) driven by repeated elements and novel gene families across ecological guilds.</title>
        <authorList>
            <consortium name="Lawrence Berkeley National Laboratory"/>
            <person name="Harder C.B."/>
            <person name="Miyauchi S."/>
            <person name="Viragh M."/>
            <person name="Kuo A."/>
            <person name="Thoen E."/>
            <person name="Andreopoulos B."/>
            <person name="Lu D."/>
            <person name="Skrede I."/>
            <person name="Drula E."/>
            <person name="Henrissat B."/>
            <person name="Morin E."/>
            <person name="Kohler A."/>
            <person name="Barry K."/>
            <person name="LaButti K."/>
            <person name="Morin E."/>
            <person name="Salamov A."/>
            <person name="Lipzen A."/>
            <person name="Mereny Z."/>
            <person name="Hegedus B."/>
            <person name="Baldrian P."/>
            <person name="Stursova M."/>
            <person name="Weitz H."/>
            <person name="Taylor A."/>
            <person name="Grigoriev I.V."/>
            <person name="Nagy L.G."/>
            <person name="Martin F."/>
            <person name="Kauserud H."/>
        </authorList>
    </citation>
    <scope>NUCLEOTIDE SEQUENCE</scope>
    <source>
        <strain evidence="1">CBHHK002</strain>
    </source>
</reference>
<gene>
    <name evidence="1" type="ORF">DFH08DRAFT_813104</name>
</gene>
<protein>
    <submittedName>
        <fullName evidence="1">Uncharacterized protein</fullName>
    </submittedName>
</protein>